<comment type="caution">
    <text evidence="17">The sequence shown here is derived from an EMBL/GenBank/DDBJ whole genome shotgun (WGS) entry which is preliminary data.</text>
</comment>
<dbReference type="InterPro" id="IPR013785">
    <property type="entry name" value="Aldolase_TIM"/>
</dbReference>
<evidence type="ECO:0000256" key="1">
    <source>
        <dbReference type="ARBA" id="ARBA00003294"/>
    </source>
</evidence>
<evidence type="ECO:0000256" key="16">
    <source>
        <dbReference type="PIRSR" id="PIRSR001365-3"/>
    </source>
</evidence>
<evidence type="ECO:0000256" key="2">
    <source>
        <dbReference type="ARBA" id="ARBA00005120"/>
    </source>
</evidence>
<organism evidence="17 18">
    <name type="scientific">Geothermobacter ehrlichii</name>
    <dbReference type="NCBI Taxonomy" id="213224"/>
    <lineage>
        <taxon>Bacteria</taxon>
        <taxon>Pseudomonadati</taxon>
        <taxon>Thermodesulfobacteriota</taxon>
        <taxon>Desulfuromonadia</taxon>
        <taxon>Desulfuromonadales</taxon>
        <taxon>Geothermobacteraceae</taxon>
        <taxon>Geothermobacter</taxon>
    </lineage>
</organism>
<dbReference type="GO" id="GO:0008840">
    <property type="term" value="F:4-hydroxy-tetrahydrodipicolinate synthase activity"/>
    <property type="evidence" value="ECO:0007669"/>
    <property type="project" value="UniProtKB-UniRule"/>
</dbReference>
<accession>A0A5D3WHZ6</accession>
<feature type="site" description="L-lysine inhibitor binding; via carbonyl oxygen" evidence="16">
    <location>
        <position position="51"/>
    </location>
</feature>
<keyword evidence="10 12" id="KW-0704">Schiff base</keyword>
<dbReference type="GO" id="GO:0009089">
    <property type="term" value="P:lysine biosynthetic process via diaminopimelate"/>
    <property type="evidence" value="ECO:0007669"/>
    <property type="project" value="UniProtKB-UniRule"/>
</dbReference>
<evidence type="ECO:0000256" key="4">
    <source>
        <dbReference type="ARBA" id="ARBA00012086"/>
    </source>
</evidence>
<dbReference type="PANTHER" id="PTHR12128">
    <property type="entry name" value="DIHYDRODIPICOLINATE SYNTHASE"/>
    <property type="match status" value="1"/>
</dbReference>
<feature type="active site" description="Schiff-base intermediate with substrate" evidence="12 14">
    <location>
        <position position="163"/>
    </location>
</feature>
<gene>
    <name evidence="12" type="primary">dapA</name>
    <name evidence="17" type="ORF">EDC39_11020</name>
</gene>
<dbReference type="Pfam" id="PF00701">
    <property type="entry name" value="DHDPS"/>
    <property type="match status" value="1"/>
</dbReference>
<feature type="site" description="Part of a proton relay during catalysis" evidence="12 16">
    <location>
        <position position="109"/>
    </location>
</feature>
<keyword evidence="7 12" id="KW-0220">Diaminopimelate biosynthesis</keyword>
<evidence type="ECO:0000256" key="15">
    <source>
        <dbReference type="PIRSR" id="PIRSR001365-2"/>
    </source>
</evidence>
<dbReference type="SUPFAM" id="SSF51569">
    <property type="entry name" value="Aldolase"/>
    <property type="match status" value="1"/>
</dbReference>
<comment type="function">
    <text evidence="1 12">Catalyzes the condensation of (S)-aspartate-beta-semialdehyde [(S)-ASA] and pyruvate to 4-hydroxy-tetrahydrodipicolinate (HTPA).</text>
</comment>
<dbReference type="EC" id="4.3.3.7" evidence="4 12"/>
<evidence type="ECO:0000256" key="6">
    <source>
        <dbReference type="ARBA" id="ARBA00022605"/>
    </source>
</evidence>
<dbReference type="SMART" id="SM01130">
    <property type="entry name" value="DHDPS"/>
    <property type="match status" value="1"/>
</dbReference>
<dbReference type="CDD" id="cd00950">
    <property type="entry name" value="DHDPS"/>
    <property type="match status" value="1"/>
</dbReference>
<evidence type="ECO:0000256" key="3">
    <source>
        <dbReference type="ARBA" id="ARBA00007592"/>
    </source>
</evidence>
<feature type="site" description="L-lysine inhibitor binding" evidence="16">
    <location>
        <position position="86"/>
    </location>
</feature>
<dbReference type="PIRSF" id="PIRSF001365">
    <property type="entry name" value="DHDPS"/>
    <property type="match status" value="1"/>
</dbReference>
<feature type="binding site" evidence="12 15">
    <location>
        <position position="205"/>
    </location>
    <ligand>
        <name>pyruvate</name>
        <dbReference type="ChEBI" id="CHEBI:15361"/>
    </ligand>
</feature>
<name>A0A5D3WHZ6_9BACT</name>
<feature type="binding site" evidence="12 15">
    <location>
        <position position="47"/>
    </location>
    <ligand>
        <name>pyruvate</name>
        <dbReference type="ChEBI" id="CHEBI:15361"/>
    </ligand>
</feature>
<evidence type="ECO:0000256" key="9">
    <source>
        <dbReference type="ARBA" id="ARBA00023239"/>
    </source>
</evidence>
<feature type="active site" description="Proton donor/acceptor" evidence="12 14">
    <location>
        <position position="135"/>
    </location>
</feature>
<comment type="catalytic activity">
    <reaction evidence="11 12">
        <text>L-aspartate 4-semialdehyde + pyruvate = (2S,4S)-4-hydroxy-2,3,4,5-tetrahydrodipicolinate + H2O + H(+)</text>
        <dbReference type="Rhea" id="RHEA:34171"/>
        <dbReference type="ChEBI" id="CHEBI:15361"/>
        <dbReference type="ChEBI" id="CHEBI:15377"/>
        <dbReference type="ChEBI" id="CHEBI:15378"/>
        <dbReference type="ChEBI" id="CHEBI:67139"/>
        <dbReference type="ChEBI" id="CHEBI:537519"/>
        <dbReference type="EC" id="4.3.3.7"/>
    </reaction>
</comment>
<comment type="subcellular location">
    <subcellularLocation>
        <location evidence="12">Cytoplasm</location>
    </subcellularLocation>
</comment>
<sequence length="293" mass="31852">MAHFSGSMVAIITPFREDGTFDEERYRELIEFQIEKGTDVIVPCGTTGESATLDFEEHDYVIKTCIDQVNKRVPVIAGTGANNTAEAIHLSQNARKNGADGLLLVCPYYNKPSQEGIYRHYRKIAEEVALPQVLYNVPGRTGVNISAETTCRLAELDNVVAIKEASGDLTQISEIIARAGDKIDVISGDDFLTFPMMACGAVGVISVTANIAPDRVKRMVAAAAEGDYATARKLHLQLLELHKAMFIESNPVPVKTSASLMGKCGDTVRLPLAPMAPANLEKLQAVLKKYELI</sequence>
<evidence type="ECO:0000256" key="7">
    <source>
        <dbReference type="ARBA" id="ARBA00022915"/>
    </source>
</evidence>
<keyword evidence="8 12" id="KW-0457">Lysine biosynthesis</keyword>
<evidence type="ECO:0000256" key="11">
    <source>
        <dbReference type="ARBA" id="ARBA00047836"/>
    </source>
</evidence>
<dbReference type="UniPathway" id="UPA00034">
    <property type="reaction ID" value="UER00017"/>
</dbReference>
<evidence type="ECO:0000256" key="14">
    <source>
        <dbReference type="PIRSR" id="PIRSR001365-1"/>
    </source>
</evidence>
<dbReference type="InterPro" id="IPR005263">
    <property type="entry name" value="DapA"/>
</dbReference>
<protein>
    <recommendedName>
        <fullName evidence="4 12">4-hydroxy-tetrahydrodipicolinate synthase</fullName>
        <shortName evidence="12">HTPA synthase</shortName>
        <ecNumber evidence="4 12">4.3.3.7</ecNumber>
    </recommendedName>
</protein>
<keyword evidence="9 12" id="KW-0456">Lyase</keyword>
<evidence type="ECO:0000256" key="10">
    <source>
        <dbReference type="ARBA" id="ARBA00023270"/>
    </source>
</evidence>
<dbReference type="GO" id="GO:0005829">
    <property type="term" value="C:cytosol"/>
    <property type="evidence" value="ECO:0007669"/>
    <property type="project" value="TreeGrafter"/>
</dbReference>
<dbReference type="PROSITE" id="PS00666">
    <property type="entry name" value="DHDPS_2"/>
    <property type="match status" value="1"/>
</dbReference>
<keyword evidence="5 12" id="KW-0963">Cytoplasm</keyword>
<dbReference type="GO" id="GO:0019877">
    <property type="term" value="P:diaminopimelate biosynthetic process"/>
    <property type="evidence" value="ECO:0007669"/>
    <property type="project" value="UniProtKB-UniRule"/>
</dbReference>
<keyword evidence="6 12" id="KW-0028">Amino-acid biosynthesis</keyword>
<dbReference type="AlphaFoldDB" id="A0A5D3WHZ6"/>
<evidence type="ECO:0000256" key="5">
    <source>
        <dbReference type="ARBA" id="ARBA00022490"/>
    </source>
</evidence>
<evidence type="ECO:0000313" key="17">
    <source>
        <dbReference type="EMBL" id="TYO97480.1"/>
    </source>
</evidence>
<evidence type="ECO:0000256" key="13">
    <source>
        <dbReference type="PIRNR" id="PIRNR001365"/>
    </source>
</evidence>
<comment type="caution">
    <text evidence="12">Was originally thought to be a dihydrodipicolinate synthase (DHDPS), catalyzing the condensation of (S)-aspartate-beta-semialdehyde [(S)-ASA] and pyruvate to dihydrodipicolinate (DHDP). However, it was shown in E.coli that the product of the enzymatic reaction is not dihydrodipicolinate but in fact (4S)-4-hydroxy-2,3,4,5-tetrahydro-(2S)-dipicolinic acid (HTPA), and that the consecutive dehydration reaction leading to DHDP is not spontaneous but catalyzed by DapB.</text>
</comment>
<dbReference type="OrthoDB" id="9782828at2"/>
<dbReference type="PANTHER" id="PTHR12128:SF66">
    <property type="entry name" value="4-HYDROXY-2-OXOGLUTARATE ALDOLASE, MITOCHONDRIAL"/>
    <property type="match status" value="1"/>
</dbReference>
<evidence type="ECO:0000256" key="8">
    <source>
        <dbReference type="ARBA" id="ARBA00023154"/>
    </source>
</evidence>
<comment type="subunit">
    <text evidence="12">Homotetramer; dimer of dimers.</text>
</comment>
<feature type="site" description="L-lysine inhibitor binding" evidence="16">
    <location>
        <position position="82"/>
    </location>
</feature>
<dbReference type="InterPro" id="IPR020625">
    <property type="entry name" value="Schiff_base-form_aldolases_AS"/>
</dbReference>
<feature type="site" description="L-lysine inhibitor binding" evidence="16">
    <location>
        <position position="108"/>
    </location>
</feature>
<keyword evidence="18" id="KW-1185">Reference proteome</keyword>
<evidence type="ECO:0000313" key="18">
    <source>
        <dbReference type="Proteomes" id="UP000324159"/>
    </source>
</evidence>
<dbReference type="PRINTS" id="PR00146">
    <property type="entry name" value="DHPICSNTHASE"/>
</dbReference>
<proteinExistence type="inferred from homology"/>
<feature type="site" description="Part of a proton relay during catalysis" evidence="12 16">
    <location>
        <position position="46"/>
    </location>
</feature>
<comment type="similarity">
    <text evidence="3 12 13">Belongs to the DapA family.</text>
</comment>
<evidence type="ECO:0000256" key="12">
    <source>
        <dbReference type="HAMAP-Rule" id="MF_00418"/>
    </source>
</evidence>
<dbReference type="NCBIfam" id="TIGR00674">
    <property type="entry name" value="dapA"/>
    <property type="match status" value="1"/>
</dbReference>
<reference evidence="17 18" key="1">
    <citation type="submission" date="2019-07" db="EMBL/GenBank/DDBJ databases">
        <title>Genomic Encyclopedia of Type Strains, Phase IV (KMG-IV): sequencing the most valuable type-strain genomes for metagenomic binning, comparative biology and taxonomic classification.</title>
        <authorList>
            <person name="Goeker M."/>
        </authorList>
    </citation>
    <scope>NUCLEOTIDE SEQUENCE [LARGE SCALE GENOMIC DNA]</scope>
    <source>
        <strain evidence="17 18">SS015</strain>
    </source>
</reference>
<comment type="pathway">
    <text evidence="2 12">Amino-acid biosynthesis; L-lysine biosynthesis via DAP pathway; (S)-tetrahydrodipicolinate from L-aspartate: step 3/4.</text>
</comment>
<dbReference type="Gene3D" id="3.20.20.70">
    <property type="entry name" value="Aldolase class I"/>
    <property type="match status" value="1"/>
</dbReference>
<dbReference type="RefSeq" id="WP_148896379.1">
    <property type="nucleotide sequence ID" value="NZ_VNIB01000010.1"/>
</dbReference>
<dbReference type="Proteomes" id="UP000324159">
    <property type="component" value="Unassembled WGS sequence"/>
</dbReference>
<dbReference type="EMBL" id="VNIB01000010">
    <property type="protein sequence ID" value="TYO97480.1"/>
    <property type="molecule type" value="Genomic_DNA"/>
</dbReference>
<dbReference type="HAMAP" id="MF_00418">
    <property type="entry name" value="DapA"/>
    <property type="match status" value="1"/>
</dbReference>
<dbReference type="InterPro" id="IPR002220">
    <property type="entry name" value="DapA-like"/>
</dbReference>